<dbReference type="AlphaFoldDB" id="A0A6C0C590"/>
<dbReference type="EMBL" id="MN739321">
    <property type="protein sequence ID" value="QHS98693.1"/>
    <property type="molecule type" value="Genomic_DNA"/>
</dbReference>
<dbReference type="PRINTS" id="PR00080">
    <property type="entry name" value="SDRFAMILY"/>
</dbReference>
<accession>A0A6C0C590</accession>
<evidence type="ECO:0000313" key="3">
    <source>
        <dbReference type="EMBL" id="QHS98693.1"/>
    </source>
</evidence>
<dbReference type="SUPFAM" id="SSF51735">
    <property type="entry name" value="NAD(P)-binding Rossmann-fold domains"/>
    <property type="match status" value="1"/>
</dbReference>
<sequence length="230" mass="25708">MSYILLTGSSGAIGKEIKKFLLRKKENILELDLLGHPSVDATNEKSVKEFFEIHKNKNIAKIINCIGIPDAIPLTAKTILDIDINYFKKMIDVNLNSIFLIIKECYRNNKGILNNIINISSIYSVVSPRLDLYNDKIKNPAYTASKHGLVGLTKHLAVILAKDNIKINCISPGGVKETINDQCFLDNYKKHIPLNDITTIKEIETSIQYLFSMNNITGQNIVIAGGYSII</sequence>
<dbReference type="PANTHER" id="PTHR42760">
    <property type="entry name" value="SHORT-CHAIN DEHYDROGENASES/REDUCTASES FAMILY MEMBER"/>
    <property type="match status" value="1"/>
</dbReference>
<comment type="similarity">
    <text evidence="1">Belongs to the short-chain dehydrogenases/reductases (SDR) family.</text>
</comment>
<proteinExistence type="inferred from homology"/>
<keyword evidence="2" id="KW-0560">Oxidoreductase</keyword>
<dbReference type="GO" id="GO:0016616">
    <property type="term" value="F:oxidoreductase activity, acting on the CH-OH group of donors, NAD or NADP as acceptor"/>
    <property type="evidence" value="ECO:0007669"/>
    <property type="project" value="TreeGrafter"/>
</dbReference>
<reference evidence="3" key="1">
    <citation type="journal article" date="2020" name="Nature">
        <title>Giant virus diversity and host interactions through global metagenomics.</title>
        <authorList>
            <person name="Schulz F."/>
            <person name="Roux S."/>
            <person name="Paez-Espino D."/>
            <person name="Jungbluth S."/>
            <person name="Walsh D.A."/>
            <person name="Denef V.J."/>
            <person name="McMahon K.D."/>
            <person name="Konstantinidis K.T."/>
            <person name="Eloe-Fadrosh E.A."/>
            <person name="Kyrpides N.C."/>
            <person name="Woyke T."/>
        </authorList>
    </citation>
    <scope>NUCLEOTIDE SEQUENCE</scope>
    <source>
        <strain evidence="3">GVMAG-M-3300020185-18</strain>
    </source>
</reference>
<dbReference type="PRINTS" id="PR00081">
    <property type="entry name" value="GDHRDH"/>
</dbReference>
<evidence type="ECO:0000256" key="2">
    <source>
        <dbReference type="ARBA" id="ARBA00023002"/>
    </source>
</evidence>
<dbReference type="Pfam" id="PF13561">
    <property type="entry name" value="adh_short_C2"/>
    <property type="match status" value="1"/>
</dbReference>
<name>A0A6C0C590_9ZZZZ</name>
<organism evidence="3">
    <name type="scientific">viral metagenome</name>
    <dbReference type="NCBI Taxonomy" id="1070528"/>
    <lineage>
        <taxon>unclassified sequences</taxon>
        <taxon>metagenomes</taxon>
        <taxon>organismal metagenomes</taxon>
    </lineage>
</organism>
<dbReference type="InterPro" id="IPR002347">
    <property type="entry name" value="SDR_fam"/>
</dbReference>
<dbReference type="Gene3D" id="3.40.50.720">
    <property type="entry name" value="NAD(P)-binding Rossmann-like Domain"/>
    <property type="match status" value="1"/>
</dbReference>
<dbReference type="PANTHER" id="PTHR42760:SF115">
    <property type="entry name" value="3-OXOACYL-[ACYL-CARRIER-PROTEIN] REDUCTASE FABG"/>
    <property type="match status" value="1"/>
</dbReference>
<dbReference type="InterPro" id="IPR036291">
    <property type="entry name" value="NAD(P)-bd_dom_sf"/>
</dbReference>
<evidence type="ECO:0000256" key="1">
    <source>
        <dbReference type="ARBA" id="ARBA00006484"/>
    </source>
</evidence>
<protein>
    <submittedName>
        <fullName evidence="3">Uncharacterized protein</fullName>
    </submittedName>
</protein>